<dbReference type="EMBL" id="BJVJ01000001">
    <property type="protein sequence ID" value="GEL21214.1"/>
    <property type="molecule type" value="Genomic_DNA"/>
</dbReference>
<evidence type="ECO:0000259" key="3">
    <source>
        <dbReference type="Pfam" id="PF00441"/>
    </source>
</evidence>
<evidence type="ECO:0000256" key="2">
    <source>
        <dbReference type="ARBA" id="ARBA00023002"/>
    </source>
</evidence>
<dbReference type="GO" id="GO:0003995">
    <property type="term" value="F:acyl-CoA dehydrogenase activity"/>
    <property type="evidence" value="ECO:0007669"/>
    <property type="project" value="TreeGrafter"/>
</dbReference>
<dbReference type="RefSeq" id="WP_186816672.1">
    <property type="nucleotide sequence ID" value="NZ_BJVJ01000001.1"/>
</dbReference>
<keyword evidence="1" id="KW-0285">Flavoprotein</keyword>
<keyword evidence="2" id="KW-0560">Oxidoreductase</keyword>
<dbReference type="InterPro" id="IPR050741">
    <property type="entry name" value="Acyl-CoA_dehydrogenase"/>
</dbReference>
<evidence type="ECO:0000313" key="4">
    <source>
        <dbReference type="EMBL" id="GEL21214.1"/>
    </source>
</evidence>
<dbReference type="Gene3D" id="1.20.140.10">
    <property type="entry name" value="Butyryl-CoA Dehydrogenase, subunit A, domain 3"/>
    <property type="match status" value="1"/>
</dbReference>
<dbReference type="Pfam" id="PF00441">
    <property type="entry name" value="Acyl-CoA_dh_1"/>
    <property type="match status" value="1"/>
</dbReference>
<organism evidence="4 5">
    <name type="scientific">Pseudonocardia sulfidoxydans NBRC 16205</name>
    <dbReference type="NCBI Taxonomy" id="1223511"/>
    <lineage>
        <taxon>Bacteria</taxon>
        <taxon>Bacillati</taxon>
        <taxon>Actinomycetota</taxon>
        <taxon>Actinomycetes</taxon>
        <taxon>Pseudonocardiales</taxon>
        <taxon>Pseudonocardiaceae</taxon>
        <taxon>Pseudonocardia</taxon>
    </lineage>
</organism>
<comment type="caution">
    <text evidence="4">The sequence shown here is derived from an EMBL/GenBank/DDBJ whole genome shotgun (WGS) entry which is preliminary data.</text>
</comment>
<keyword evidence="5" id="KW-1185">Reference proteome</keyword>
<accession>A0A511DC16</accession>
<dbReference type="GO" id="GO:0033539">
    <property type="term" value="P:fatty acid beta-oxidation using acyl-CoA dehydrogenase"/>
    <property type="evidence" value="ECO:0007669"/>
    <property type="project" value="TreeGrafter"/>
</dbReference>
<evidence type="ECO:0000313" key="5">
    <source>
        <dbReference type="Proteomes" id="UP000321685"/>
    </source>
</evidence>
<evidence type="ECO:0000256" key="1">
    <source>
        <dbReference type="ARBA" id="ARBA00022630"/>
    </source>
</evidence>
<dbReference type="GO" id="GO:0005737">
    <property type="term" value="C:cytoplasm"/>
    <property type="evidence" value="ECO:0007669"/>
    <property type="project" value="TreeGrafter"/>
</dbReference>
<name>A0A511DC16_9PSEU</name>
<dbReference type="InterPro" id="IPR009075">
    <property type="entry name" value="AcylCo_DH/oxidase_C"/>
</dbReference>
<dbReference type="SUPFAM" id="SSF47203">
    <property type="entry name" value="Acyl-CoA dehydrogenase C-terminal domain-like"/>
    <property type="match status" value="1"/>
</dbReference>
<dbReference type="InterPro" id="IPR036250">
    <property type="entry name" value="AcylCo_DH-like_C"/>
</dbReference>
<sequence>MDFALPDTTEDFRRELARWTDRRPVRPGFDRQEWEQFAERGLLRTQEGETVLDTVVGFMEVARKGLPGPLFEARLAESAAGPGLSSELEKGSVVTGCVERAGAGPVPVGWGAVADVVVDLAGGGELGRGGLPHLHTSYLHPHGWWTGARPAALPTPEQRALRWTLGGALLTGLALGAVDLTRDYVAQRVQFGRAIGTFQAVQFPLAEAKVSAEGLRLMVLDAAWRITGERPDATVAAALLAVNAARLTKQVGDICHHAFGANGHTNEAFLNELTWGMRWLRGLLGVDAARAAILERRVTHSSPPSLVLAGFRHEDV</sequence>
<dbReference type="Proteomes" id="UP000321685">
    <property type="component" value="Unassembled WGS sequence"/>
</dbReference>
<gene>
    <name evidence="4" type="ORF">PSU4_01680</name>
</gene>
<dbReference type="AlphaFoldDB" id="A0A511DC16"/>
<feature type="domain" description="Acyl-CoA dehydrogenase/oxidase C-terminal" evidence="3">
    <location>
        <begin position="169"/>
        <end position="298"/>
    </location>
</feature>
<dbReference type="PANTHER" id="PTHR48083">
    <property type="entry name" value="MEDIUM-CHAIN SPECIFIC ACYL-COA DEHYDROGENASE, MITOCHONDRIAL-RELATED"/>
    <property type="match status" value="1"/>
</dbReference>
<dbReference type="PANTHER" id="PTHR48083:SF2">
    <property type="entry name" value="MEDIUM-CHAIN SPECIFIC ACYL-COA DEHYDROGENASE, MITOCHONDRIAL"/>
    <property type="match status" value="1"/>
</dbReference>
<proteinExistence type="predicted"/>
<protein>
    <recommendedName>
        <fullName evidence="3">Acyl-CoA dehydrogenase/oxidase C-terminal domain-containing protein</fullName>
    </recommendedName>
</protein>
<reference evidence="4 5" key="1">
    <citation type="submission" date="2019-07" db="EMBL/GenBank/DDBJ databases">
        <title>Whole genome shotgun sequence of Pseudonocardia sulfidoxydans NBRC 16205.</title>
        <authorList>
            <person name="Hosoyama A."/>
            <person name="Uohara A."/>
            <person name="Ohji S."/>
            <person name="Ichikawa N."/>
        </authorList>
    </citation>
    <scope>NUCLEOTIDE SEQUENCE [LARGE SCALE GENOMIC DNA]</scope>
    <source>
        <strain evidence="4 5">NBRC 16205</strain>
    </source>
</reference>